<reference evidence="1 2" key="1">
    <citation type="submission" date="2014-05" db="EMBL/GenBank/DDBJ databases">
        <title>Draft Genome Sequence of Nitratireductor basaltis Strain UMTGB225, A Marine Bacterium Isolated from Green Barrel Tunicate.</title>
        <authorList>
            <person name="Gan H.Y."/>
        </authorList>
    </citation>
    <scope>NUCLEOTIDE SEQUENCE [LARGE SCALE GENOMIC DNA]</scope>
    <source>
        <strain evidence="1 2">UMTGB225</strain>
    </source>
</reference>
<proteinExistence type="predicted"/>
<dbReference type="PROSITE" id="PS51318">
    <property type="entry name" value="TAT"/>
    <property type="match status" value="1"/>
</dbReference>
<sequence length="177" mass="19352">MAAKIPNLTRRQILLSAGCTIGSMLVPPVIAHAQEAKRIRWPDLIPEGLDYGEIIGDGVKDHAADVWIPEFDENGTALNLKFDGMNISIAGYVLPLEVSPEGATSFVLVPFVGACIHVPPPPPNQLVFVEPLEPWGDGNLWDPVLVTGRLSAISRRTEVAEVGYEIEKAEVELFKRY</sequence>
<dbReference type="EMBL" id="JMQM01000003">
    <property type="protein sequence ID" value="KFB08079.1"/>
    <property type="molecule type" value="Genomic_DNA"/>
</dbReference>
<evidence type="ECO:0008006" key="3">
    <source>
        <dbReference type="Google" id="ProtNLM"/>
    </source>
</evidence>
<dbReference type="Proteomes" id="UP000053675">
    <property type="component" value="Unassembled WGS sequence"/>
</dbReference>
<name>A0A084U543_9HYPH</name>
<comment type="caution">
    <text evidence="1">The sequence shown here is derived from an EMBL/GenBank/DDBJ whole genome shotgun (WGS) entry which is preliminary data.</text>
</comment>
<dbReference type="Pfam" id="PF11736">
    <property type="entry name" value="DUF3299"/>
    <property type="match status" value="1"/>
</dbReference>
<dbReference type="eggNOG" id="COG3495">
    <property type="taxonomic scope" value="Bacteria"/>
</dbReference>
<dbReference type="InterPro" id="IPR021727">
    <property type="entry name" value="DUF3299"/>
</dbReference>
<accession>A0A084U543</accession>
<evidence type="ECO:0000313" key="2">
    <source>
        <dbReference type="Proteomes" id="UP000053675"/>
    </source>
</evidence>
<keyword evidence="2" id="KW-1185">Reference proteome</keyword>
<organism evidence="1 2">
    <name type="scientific">Nitratireductor basaltis</name>
    <dbReference type="NCBI Taxonomy" id="472175"/>
    <lineage>
        <taxon>Bacteria</taxon>
        <taxon>Pseudomonadati</taxon>
        <taxon>Pseudomonadota</taxon>
        <taxon>Alphaproteobacteria</taxon>
        <taxon>Hyphomicrobiales</taxon>
        <taxon>Phyllobacteriaceae</taxon>
        <taxon>Nitratireductor</taxon>
    </lineage>
</organism>
<dbReference type="AlphaFoldDB" id="A0A084U543"/>
<dbReference type="Gene3D" id="2.40.50.870">
    <property type="entry name" value="Protein of unknown function (DUF3299)"/>
    <property type="match status" value="1"/>
</dbReference>
<dbReference type="RefSeq" id="WP_036486659.1">
    <property type="nucleotide sequence ID" value="NZ_JMQM01000003.1"/>
</dbReference>
<evidence type="ECO:0000313" key="1">
    <source>
        <dbReference type="EMBL" id="KFB08079.1"/>
    </source>
</evidence>
<dbReference type="STRING" id="472175.EL18_03289"/>
<dbReference type="InterPro" id="IPR006311">
    <property type="entry name" value="TAT_signal"/>
</dbReference>
<protein>
    <recommendedName>
        <fullName evidence="3">Lipoprotein</fullName>
    </recommendedName>
</protein>
<gene>
    <name evidence="1" type="ORF">EL18_03289</name>
</gene>
<dbReference type="PATRIC" id="fig|472175.3.peg.3286"/>